<dbReference type="AlphaFoldDB" id="A0A4Q1KKM5"/>
<dbReference type="RefSeq" id="WP_129403039.1">
    <property type="nucleotide sequence ID" value="NZ_SBKP01000002.1"/>
</dbReference>
<evidence type="ECO:0000313" key="2">
    <source>
        <dbReference type="Proteomes" id="UP000290958"/>
    </source>
</evidence>
<dbReference type="OrthoDB" id="1354489at2"/>
<evidence type="ECO:0000313" key="1">
    <source>
        <dbReference type="EMBL" id="RXR30287.1"/>
    </source>
</evidence>
<accession>A0A4Q1KKM5</accession>
<name>A0A4Q1KKM5_9SPHN</name>
<gene>
    <name evidence="1" type="ORF">EQG66_02830</name>
</gene>
<dbReference type="Proteomes" id="UP000290958">
    <property type="component" value="Unassembled WGS sequence"/>
</dbReference>
<keyword evidence="2" id="KW-1185">Reference proteome</keyword>
<comment type="caution">
    <text evidence="1">The sequence shown here is derived from an EMBL/GenBank/DDBJ whole genome shotgun (WGS) entry which is preliminary data.</text>
</comment>
<proteinExistence type="predicted"/>
<protein>
    <submittedName>
        <fullName evidence="1">Uncharacterized protein</fullName>
    </submittedName>
</protein>
<sequence length="251" mass="29743">MVDRVLFQMWGPFRDGLIASHQFYVSEARTRLLSQFGTMKEDADRYAEDWLASRAPYFNPDRDDPADAYQQAWDESASFYLQLEDLQKATRLSVIAGMYHEWEKQLRDWITRELGRLIHGSHTRAALWKATIDQLFDFLECWDWPVRSRPYFQPLHQCHLVVNVYKHGEGISFEKLRKDAPQFLKRDDFPEPLLRFPPDYTDLTVADDDLDRFSDAIVAFWQDVRENTFASQINDLPKWLEKAIEKDRTEA</sequence>
<dbReference type="EMBL" id="SBKP01000002">
    <property type="protein sequence ID" value="RXR30287.1"/>
    <property type="molecule type" value="Genomic_DNA"/>
</dbReference>
<organism evidence="1 2">
    <name type="scientific">Sphingobium fluviale</name>
    <dbReference type="NCBI Taxonomy" id="2506423"/>
    <lineage>
        <taxon>Bacteria</taxon>
        <taxon>Pseudomonadati</taxon>
        <taxon>Pseudomonadota</taxon>
        <taxon>Alphaproteobacteria</taxon>
        <taxon>Sphingomonadales</taxon>
        <taxon>Sphingomonadaceae</taxon>
        <taxon>Sphingobium</taxon>
    </lineage>
</organism>
<reference evidence="2" key="1">
    <citation type="submission" date="2019-01" db="EMBL/GenBank/DDBJ databases">
        <title>Cytophagaceae bacterium strain CAR-16.</title>
        <authorList>
            <person name="Chen W.-M."/>
        </authorList>
    </citation>
    <scope>NUCLEOTIDE SEQUENCE [LARGE SCALE GENOMIC DNA]</scope>
    <source>
        <strain evidence="2">CHR27</strain>
    </source>
</reference>